<name>A0A953I505_SYMTR</name>
<comment type="similarity">
    <text evidence="2">Belongs to the binding-protein-dependent transport system permease family. FecCD subfamily.</text>
</comment>
<reference evidence="9" key="1">
    <citation type="submission" date="2017-11" db="EMBL/GenBank/DDBJ databases">
        <title>Three new genomes from thermophilic consortium.</title>
        <authorList>
            <person name="Quaggio R."/>
            <person name="Amgarten D."/>
            <person name="Setubal J.C."/>
        </authorList>
    </citation>
    <scope>NUCLEOTIDE SEQUENCE</scope>
    <source>
        <strain evidence="9">ZCTH01-B2</strain>
    </source>
</reference>
<keyword evidence="6 8" id="KW-1133">Transmembrane helix</keyword>
<dbReference type="EMBL" id="PIUK01000552">
    <property type="protein sequence ID" value="MBY6278492.1"/>
    <property type="molecule type" value="Genomic_DNA"/>
</dbReference>
<sequence length="182" mass="19647">MGIVMGTLFGSLTTFLQVLIDPNEYAGLQSRLFASVSRVNADLLLLGGGLMIPTMLYGLRYVRTLDAIALGRDHAINLGVDYGPVLRRMLIIVAVLMAAATALVGPITFLGLLVANISYHLLDTYRRGPLIAAAVAVGVVFLVGAQLIMERVLAYSTPVSVIVNFVGGMYFLYLVLKERTAW</sequence>
<gene>
    <name evidence="9" type="ORF">CWE10_20580</name>
</gene>
<evidence type="ECO:0000256" key="2">
    <source>
        <dbReference type="ARBA" id="ARBA00007935"/>
    </source>
</evidence>
<feature type="transmembrane region" description="Helical" evidence="8">
    <location>
        <begin position="129"/>
        <end position="149"/>
    </location>
</feature>
<feature type="transmembrane region" description="Helical" evidence="8">
    <location>
        <begin position="89"/>
        <end position="117"/>
    </location>
</feature>
<dbReference type="InterPro" id="IPR000522">
    <property type="entry name" value="ABC_transptr_permease_BtuC"/>
</dbReference>
<dbReference type="PANTHER" id="PTHR30472">
    <property type="entry name" value="FERRIC ENTEROBACTIN TRANSPORT SYSTEM PERMEASE PROTEIN"/>
    <property type="match status" value="1"/>
</dbReference>
<dbReference type="Pfam" id="PF01032">
    <property type="entry name" value="FecCD"/>
    <property type="match status" value="1"/>
</dbReference>
<evidence type="ECO:0000313" key="10">
    <source>
        <dbReference type="Proteomes" id="UP000732377"/>
    </source>
</evidence>
<organism evidence="9 10">
    <name type="scientific">Symbiobacterium thermophilum</name>
    <dbReference type="NCBI Taxonomy" id="2734"/>
    <lineage>
        <taxon>Bacteria</taxon>
        <taxon>Bacillati</taxon>
        <taxon>Bacillota</taxon>
        <taxon>Clostridia</taxon>
        <taxon>Eubacteriales</taxon>
        <taxon>Symbiobacteriaceae</taxon>
        <taxon>Symbiobacterium</taxon>
    </lineage>
</organism>
<evidence type="ECO:0000256" key="6">
    <source>
        <dbReference type="ARBA" id="ARBA00022989"/>
    </source>
</evidence>
<feature type="non-terminal residue" evidence="9">
    <location>
        <position position="1"/>
    </location>
</feature>
<proteinExistence type="inferred from homology"/>
<dbReference type="PANTHER" id="PTHR30472:SF19">
    <property type="entry name" value="PETROBACTIN IMPORT SYSTEM PERMEASE PROTEIN YCLO"/>
    <property type="match status" value="1"/>
</dbReference>
<dbReference type="AlphaFoldDB" id="A0A953I505"/>
<comment type="caution">
    <text evidence="9">The sequence shown here is derived from an EMBL/GenBank/DDBJ whole genome shotgun (WGS) entry which is preliminary data.</text>
</comment>
<evidence type="ECO:0000313" key="9">
    <source>
        <dbReference type="EMBL" id="MBY6278492.1"/>
    </source>
</evidence>
<dbReference type="GO" id="GO:0005886">
    <property type="term" value="C:plasma membrane"/>
    <property type="evidence" value="ECO:0007669"/>
    <property type="project" value="UniProtKB-SubCell"/>
</dbReference>
<dbReference type="InterPro" id="IPR037294">
    <property type="entry name" value="ABC_BtuC-like"/>
</dbReference>
<evidence type="ECO:0000256" key="4">
    <source>
        <dbReference type="ARBA" id="ARBA00022475"/>
    </source>
</evidence>
<protein>
    <submittedName>
        <fullName evidence="9">Iron ABC transporter permease</fullName>
    </submittedName>
</protein>
<evidence type="ECO:0000256" key="1">
    <source>
        <dbReference type="ARBA" id="ARBA00004651"/>
    </source>
</evidence>
<evidence type="ECO:0000256" key="7">
    <source>
        <dbReference type="ARBA" id="ARBA00023136"/>
    </source>
</evidence>
<keyword evidence="7 8" id="KW-0472">Membrane</keyword>
<keyword evidence="5 8" id="KW-0812">Transmembrane</keyword>
<keyword evidence="4" id="KW-1003">Cell membrane</keyword>
<evidence type="ECO:0000256" key="5">
    <source>
        <dbReference type="ARBA" id="ARBA00022692"/>
    </source>
</evidence>
<keyword evidence="3" id="KW-0813">Transport</keyword>
<dbReference type="RefSeq" id="WP_273382053.1">
    <property type="nucleotide sequence ID" value="NZ_PIUK01000552.1"/>
</dbReference>
<accession>A0A953I505</accession>
<evidence type="ECO:0000256" key="3">
    <source>
        <dbReference type="ARBA" id="ARBA00022448"/>
    </source>
</evidence>
<dbReference type="SUPFAM" id="SSF81345">
    <property type="entry name" value="ABC transporter involved in vitamin B12 uptake, BtuC"/>
    <property type="match status" value="1"/>
</dbReference>
<feature type="transmembrane region" description="Helical" evidence="8">
    <location>
        <begin position="155"/>
        <end position="176"/>
    </location>
</feature>
<dbReference type="GO" id="GO:0022857">
    <property type="term" value="F:transmembrane transporter activity"/>
    <property type="evidence" value="ECO:0007669"/>
    <property type="project" value="InterPro"/>
</dbReference>
<dbReference type="Proteomes" id="UP000732377">
    <property type="component" value="Unassembled WGS sequence"/>
</dbReference>
<dbReference type="Gene3D" id="1.10.3470.10">
    <property type="entry name" value="ABC transporter involved in vitamin B12 uptake, BtuC"/>
    <property type="match status" value="1"/>
</dbReference>
<evidence type="ECO:0000256" key="8">
    <source>
        <dbReference type="SAM" id="Phobius"/>
    </source>
</evidence>
<dbReference type="GO" id="GO:0033214">
    <property type="term" value="P:siderophore-iron import into cell"/>
    <property type="evidence" value="ECO:0007669"/>
    <property type="project" value="TreeGrafter"/>
</dbReference>
<comment type="subcellular location">
    <subcellularLocation>
        <location evidence="1">Cell membrane</location>
        <topology evidence="1">Multi-pass membrane protein</topology>
    </subcellularLocation>
</comment>